<dbReference type="EMBL" id="VBOX01000058">
    <property type="protein sequence ID" value="TMQ63464.1"/>
    <property type="molecule type" value="Genomic_DNA"/>
</dbReference>
<gene>
    <name evidence="2" type="ORF">E6K74_01215</name>
    <name evidence="3" type="ORF">E6K77_05200</name>
</gene>
<dbReference type="Pfam" id="PF08241">
    <property type="entry name" value="Methyltransf_11"/>
    <property type="match status" value="1"/>
</dbReference>
<evidence type="ECO:0000313" key="3">
    <source>
        <dbReference type="EMBL" id="TMQ63464.1"/>
    </source>
</evidence>
<dbReference type="PANTHER" id="PTHR43591">
    <property type="entry name" value="METHYLTRANSFERASE"/>
    <property type="match status" value="1"/>
</dbReference>
<dbReference type="InterPro" id="IPR029063">
    <property type="entry name" value="SAM-dependent_MTases_sf"/>
</dbReference>
<name>A0A538SXE2_UNCEI</name>
<dbReference type="CDD" id="cd02440">
    <property type="entry name" value="AdoMet_MTases"/>
    <property type="match status" value="1"/>
</dbReference>
<proteinExistence type="predicted"/>
<dbReference type="Proteomes" id="UP000319829">
    <property type="component" value="Unassembled WGS sequence"/>
</dbReference>
<dbReference type="InterPro" id="IPR013216">
    <property type="entry name" value="Methyltransf_11"/>
</dbReference>
<evidence type="ECO:0000259" key="1">
    <source>
        <dbReference type="Pfam" id="PF08241"/>
    </source>
</evidence>
<protein>
    <submittedName>
        <fullName evidence="2">Class I SAM-dependent methyltransferase</fullName>
    </submittedName>
</protein>
<evidence type="ECO:0000313" key="5">
    <source>
        <dbReference type="Proteomes" id="UP000319829"/>
    </source>
</evidence>
<reference evidence="4 5" key="1">
    <citation type="journal article" date="2019" name="Nat. Microbiol.">
        <title>Mediterranean grassland soil C-N compound turnover is dependent on rainfall and depth, and is mediated by genomically divergent microorganisms.</title>
        <authorList>
            <person name="Diamond S."/>
            <person name="Andeer P.F."/>
            <person name="Li Z."/>
            <person name="Crits-Christoph A."/>
            <person name="Burstein D."/>
            <person name="Anantharaman K."/>
            <person name="Lane K.R."/>
            <person name="Thomas B.C."/>
            <person name="Pan C."/>
            <person name="Northen T.R."/>
            <person name="Banfield J.F."/>
        </authorList>
    </citation>
    <scope>NUCLEOTIDE SEQUENCE [LARGE SCALE GENOMIC DNA]</scope>
    <source>
        <strain evidence="2">WS_4</strain>
        <strain evidence="3">WS_7</strain>
    </source>
</reference>
<dbReference type="GO" id="GO:0032259">
    <property type="term" value="P:methylation"/>
    <property type="evidence" value="ECO:0007669"/>
    <property type="project" value="UniProtKB-KW"/>
</dbReference>
<evidence type="ECO:0000313" key="4">
    <source>
        <dbReference type="Proteomes" id="UP000317366"/>
    </source>
</evidence>
<dbReference type="GO" id="GO:0008757">
    <property type="term" value="F:S-adenosylmethionine-dependent methyltransferase activity"/>
    <property type="evidence" value="ECO:0007669"/>
    <property type="project" value="InterPro"/>
</dbReference>
<dbReference type="EMBL" id="VBOU01000007">
    <property type="protein sequence ID" value="TMQ56067.1"/>
    <property type="molecule type" value="Genomic_DNA"/>
</dbReference>
<dbReference type="Gene3D" id="3.40.50.150">
    <property type="entry name" value="Vaccinia Virus protein VP39"/>
    <property type="match status" value="1"/>
</dbReference>
<keyword evidence="2" id="KW-0489">Methyltransferase</keyword>
<evidence type="ECO:0000313" key="2">
    <source>
        <dbReference type="EMBL" id="TMQ56067.1"/>
    </source>
</evidence>
<sequence>MTDLHDLVKRQFGLNAERYVSSTDHSKGESLDRMLELVDPKRDWRVLDIATGGGHTALAFSTRVSEVVATDLTQEMLDAAERFIRGKGVTNVRFSEADACSLPFQDGEFELVTCRVAPHHFADCARFVREMARVLKPGGIAAMIDNLVPEDRPTADFINDFEKYRDPSHVRAYTATAWLRFFQDAGLQINATETFRKARDFEAWAGLQTVSDPVKAELKRRLETAPPGAAEALAPEWRGGRLFFYLTEILVVARRTPPHP</sequence>
<keyword evidence="2" id="KW-0808">Transferase</keyword>
<dbReference type="Proteomes" id="UP000317366">
    <property type="component" value="Unassembled WGS sequence"/>
</dbReference>
<dbReference type="AlphaFoldDB" id="A0A538SXE2"/>
<dbReference type="SUPFAM" id="SSF53335">
    <property type="entry name" value="S-adenosyl-L-methionine-dependent methyltransferases"/>
    <property type="match status" value="1"/>
</dbReference>
<organism evidence="2 5">
    <name type="scientific">Eiseniibacteriota bacterium</name>
    <dbReference type="NCBI Taxonomy" id="2212470"/>
    <lineage>
        <taxon>Bacteria</taxon>
        <taxon>Candidatus Eiseniibacteriota</taxon>
    </lineage>
</organism>
<accession>A0A538SXE2</accession>
<comment type="caution">
    <text evidence="2">The sequence shown here is derived from an EMBL/GenBank/DDBJ whole genome shotgun (WGS) entry which is preliminary data.</text>
</comment>
<feature type="domain" description="Methyltransferase type 11" evidence="1">
    <location>
        <begin position="47"/>
        <end position="142"/>
    </location>
</feature>